<keyword evidence="1" id="KW-0614">Plasmid</keyword>
<dbReference type="RefSeq" id="WP_162645812.1">
    <property type="nucleotide sequence ID" value="NZ_CP048288.1"/>
</dbReference>
<reference evidence="1 2" key="1">
    <citation type="submission" date="2020-02" db="EMBL/GenBank/DDBJ databases">
        <title>Paenibacillus sp. nov., isolated from rhizosphere soil of tomato.</title>
        <authorList>
            <person name="Weon H.-Y."/>
            <person name="Lee S.A."/>
        </authorList>
    </citation>
    <scope>NUCLEOTIDE SEQUENCE [LARGE SCALE GENOMIC DNA]</scope>
    <source>
        <strain evidence="1 2">14171R-81</strain>
        <plasmid evidence="1 2">unnamed2</plasmid>
    </source>
</reference>
<evidence type="ECO:0000313" key="2">
    <source>
        <dbReference type="Proteomes" id="UP000479114"/>
    </source>
</evidence>
<accession>A0A6C0PB16</accession>
<geneLocation type="plasmid" evidence="1 2">
    <name>unnamed2</name>
</geneLocation>
<gene>
    <name evidence="1" type="ORF">GZH47_32800</name>
</gene>
<proteinExistence type="predicted"/>
<evidence type="ECO:0000313" key="1">
    <source>
        <dbReference type="EMBL" id="QHW35679.1"/>
    </source>
</evidence>
<protein>
    <submittedName>
        <fullName evidence="1">Uncharacterized protein</fullName>
    </submittedName>
</protein>
<dbReference type="Proteomes" id="UP000479114">
    <property type="component" value="Plasmid unnamed2"/>
</dbReference>
<organism evidence="1 2">
    <name type="scientific">Paenibacillus rhizovicinus</name>
    <dbReference type="NCBI Taxonomy" id="2704463"/>
    <lineage>
        <taxon>Bacteria</taxon>
        <taxon>Bacillati</taxon>
        <taxon>Bacillota</taxon>
        <taxon>Bacilli</taxon>
        <taxon>Bacillales</taxon>
        <taxon>Paenibacillaceae</taxon>
        <taxon>Paenibacillus</taxon>
    </lineage>
</organism>
<dbReference type="KEGG" id="prz:GZH47_32800"/>
<sequence>MEEMDELYGKTGIDTPYEREQVMYRPQVVMPDRERIAMVNPNTIIKIERAKDFTIAQSLIDYDALSKAIEAIMQTIEGRQATADFKAYKGDLAAGDSAKIIAWEDKYSDHHGAPDYEVYTILFHMKKSVDSRRSFIDTHYRNQITDERNVEDLLNAEHSSIAGWTQMELKFLEIEEKIQQLYQEHGDDESVDENDIQRQVAALEEELASQDAAKRDKSEFHTTLADASYIHRNRYLMFMQVTEKAKQLIEQPQLVLGDGTHDMIMQISTLTDRSGAQSHLILAFRDLKTKHTQLKGQYQSINDQKEQFVSKQLWFYQQLKVKSGQGLQDWLYNQNENSTDTFQKLATLLVDSMKTTGDKYQSGNADILRFYQQESVFYDDQMGLIQKKEEIRRFLKIIEDLEDVSVVTEEWAQDYLKAQGYAI</sequence>
<dbReference type="EMBL" id="CP048288">
    <property type="protein sequence ID" value="QHW35679.1"/>
    <property type="molecule type" value="Genomic_DNA"/>
</dbReference>
<name>A0A6C0PB16_9BACL</name>
<keyword evidence="2" id="KW-1185">Reference proteome</keyword>
<dbReference type="AlphaFoldDB" id="A0A6C0PB16"/>